<evidence type="ECO:0000256" key="1">
    <source>
        <dbReference type="SAM" id="MobiDB-lite"/>
    </source>
</evidence>
<dbReference type="Proteomes" id="UP001044222">
    <property type="component" value="Chromosome 14"/>
</dbReference>
<keyword evidence="3" id="KW-1185">Reference proteome</keyword>
<dbReference type="AlphaFoldDB" id="A0A9D3LTD6"/>
<proteinExistence type="predicted"/>
<organism evidence="2 3">
    <name type="scientific">Anguilla anguilla</name>
    <name type="common">European freshwater eel</name>
    <name type="synonym">Muraena anguilla</name>
    <dbReference type="NCBI Taxonomy" id="7936"/>
    <lineage>
        <taxon>Eukaryota</taxon>
        <taxon>Metazoa</taxon>
        <taxon>Chordata</taxon>
        <taxon>Craniata</taxon>
        <taxon>Vertebrata</taxon>
        <taxon>Euteleostomi</taxon>
        <taxon>Actinopterygii</taxon>
        <taxon>Neopterygii</taxon>
        <taxon>Teleostei</taxon>
        <taxon>Anguilliformes</taxon>
        <taxon>Anguillidae</taxon>
        <taxon>Anguilla</taxon>
    </lineage>
</organism>
<reference evidence="2" key="1">
    <citation type="submission" date="2021-01" db="EMBL/GenBank/DDBJ databases">
        <title>A chromosome-scale assembly of European eel, Anguilla anguilla.</title>
        <authorList>
            <person name="Henkel C."/>
            <person name="Jong-Raadsen S.A."/>
            <person name="Dufour S."/>
            <person name="Weltzien F.-A."/>
            <person name="Palstra A.P."/>
            <person name="Pelster B."/>
            <person name="Spaink H.P."/>
            <person name="Van Den Thillart G.E."/>
            <person name="Jansen H."/>
            <person name="Zahm M."/>
            <person name="Klopp C."/>
            <person name="Cedric C."/>
            <person name="Louis A."/>
            <person name="Berthelot C."/>
            <person name="Parey E."/>
            <person name="Roest Crollius H."/>
            <person name="Montfort J."/>
            <person name="Robinson-Rechavi M."/>
            <person name="Bucao C."/>
            <person name="Bouchez O."/>
            <person name="Gislard M."/>
            <person name="Lluch J."/>
            <person name="Milhes M."/>
            <person name="Lampietro C."/>
            <person name="Lopez Roques C."/>
            <person name="Donnadieu C."/>
            <person name="Braasch I."/>
            <person name="Desvignes T."/>
            <person name="Postlethwait J."/>
            <person name="Bobe J."/>
            <person name="Guiguen Y."/>
            <person name="Dirks R."/>
        </authorList>
    </citation>
    <scope>NUCLEOTIDE SEQUENCE</scope>
    <source>
        <strain evidence="2">Tag_6206</strain>
        <tissue evidence="2">Liver</tissue>
    </source>
</reference>
<evidence type="ECO:0000313" key="3">
    <source>
        <dbReference type="Proteomes" id="UP001044222"/>
    </source>
</evidence>
<sequence>MAPWFKIAPPSDSDEGLHSLNLGCCALLKTYIKMHGCVCEHRHRSNPLAKDKRIIRLKCTEKTDPSPFLRAVESRTERETEHGSVGKEGWWQAEMSERGRGVW</sequence>
<evidence type="ECO:0000313" key="2">
    <source>
        <dbReference type="EMBL" id="KAG5836091.1"/>
    </source>
</evidence>
<comment type="caution">
    <text evidence="2">The sequence shown here is derived from an EMBL/GenBank/DDBJ whole genome shotgun (WGS) entry which is preliminary data.</text>
</comment>
<accession>A0A9D3LTD6</accession>
<protein>
    <submittedName>
        <fullName evidence="2">Uncharacterized protein</fullName>
    </submittedName>
</protein>
<name>A0A9D3LTD6_ANGAN</name>
<gene>
    <name evidence="2" type="ORF">ANANG_G00250910</name>
</gene>
<feature type="compositionally biased region" description="Basic and acidic residues" evidence="1">
    <location>
        <begin position="72"/>
        <end position="85"/>
    </location>
</feature>
<dbReference type="EMBL" id="JAFIRN010000014">
    <property type="protein sequence ID" value="KAG5836091.1"/>
    <property type="molecule type" value="Genomic_DNA"/>
</dbReference>
<feature type="region of interest" description="Disordered" evidence="1">
    <location>
        <begin position="70"/>
        <end position="103"/>
    </location>
</feature>